<name>A0A8J3QMP1_9ACTN</name>
<keyword evidence="2" id="KW-1185">Reference proteome</keyword>
<dbReference type="RefSeq" id="WP_203915603.1">
    <property type="nucleotide sequence ID" value="NZ_BONZ01000001.1"/>
</dbReference>
<evidence type="ECO:0000313" key="1">
    <source>
        <dbReference type="EMBL" id="GIH11871.1"/>
    </source>
</evidence>
<dbReference type="AlphaFoldDB" id="A0A8J3QMP1"/>
<proteinExistence type="predicted"/>
<organism evidence="1 2">
    <name type="scientific">Rugosimonospora africana</name>
    <dbReference type="NCBI Taxonomy" id="556532"/>
    <lineage>
        <taxon>Bacteria</taxon>
        <taxon>Bacillati</taxon>
        <taxon>Actinomycetota</taxon>
        <taxon>Actinomycetes</taxon>
        <taxon>Micromonosporales</taxon>
        <taxon>Micromonosporaceae</taxon>
        <taxon>Rugosimonospora</taxon>
    </lineage>
</organism>
<reference evidence="1" key="1">
    <citation type="submission" date="2021-01" db="EMBL/GenBank/DDBJ databases">
        <title>Whole genome shotgun sequence of Rugosimonospora africana NBRC 104875.</title>
        <authorList>
            <person name="Komaki H."/>
            <person name="Tamura T."/>
        </authorList>
    </citation>
    <scope>NUCLEOTIDE SEQUENCE</scope>
    <source>
        <strain evidence="1">NBRC 104875</strain>
    </source>
</reference>
<comment type="caution">
    <text evidence="1">The sequence shown here is derived from an EMBL/GenBank/DDBJ whole genome shotgun (WGS) entry which is preliminary data.</text>
</comment>
<dbReference type="EMBL" id="BONZ01000001">
    <property type="protein sequence ID" value="GIH11871.1"/>
    <property type="molecule type" value="Genomic_DNA"/>
</dbReference>
<sequence>MPAVQTADRSDAISLRLCGWCLTDEPEAVVRALLGPARCAAPEGLGDGDWQAQPALADEPVGPPIALLGVAGPARGTLDFVPGSQGMGRPPVGLRHVVRDLSPRGDEWLLVDARCWTRFQAADFREAVLWQVDVALEVAR</sequence>
<protein>
    <submittedName>
        <fullName evidence="1">Uncharacterized protein</fullName>
    </submittedName>
</protein>
<evidence type="ECO:0000313" key="2">
    <source>
        <dbReference type="Proteomes" id="UP000642748"/>
    </source>
</evidence>
<gene>
    <name evidence="1" type="ORF">Raf01_00430</name>
</gene>
<accession>A0A8J3QMP1</accession>
<dbReference type="Proteomes" id="UP000642748">
    <property type="component" value="Unassembled WGS sequence"/>
</dbReference>